<evidence type="ECO:0000259" key="10">
    <source>
        <dbReference type="PROSITE" id="PS50109"/>
    </source>
</evidence>
<feature type="transmembrane region" description="Helical" evidence="9">
    <location>
        <begin position="16"/>
        <end position="32"/>
    </location>
</feature>
<keyword evidence="9" id="KW-0812">Transmembrane</keyword>
<dbReference type="EC" id="2.7.13.3" evidence="2"/>
<dbReference type="SUPFAM" id="SSF47384">
    <property type="entry name" value="Homodimeric domain of signal transducing histidine kinase"/>
    <property type="match status" value="1"/>
</dbReference>
<gene>
    <name evidence="13" type="ORF">P2G67_15600</name>
</gene>
<evidence type="ECO:0000256" key="9">
    <source>
        <dbReference type="SAM" id="Phobius"/>
    </source>
</evidence>
<feature type="domain" description="PAC" evidence="12">
    <location>
        <begin position="325"/>
        <end position="377"/>
    </location>
</feature>
<comment type="caution">
    <text evidence="13">The sequence shown here is derived from an EMBL/GenBank/DDBJ whole genome shotgun (WGS) entry which is preliminary data.</text>
</comment>
<keyword evidence="14" id="KW-1185">Reference proteome</keyword>
<dbReference type="SMART" id="SM00387">
    <property type="entry name" value="HATPase_c"/>
    <property type="match status" value="1"/>
</dbReference>
<dbReference type="InterPro" id="IPR005467">
    <property type="entry name" value="His_kinase_dom"/>
</dbReference>
<keyword evidence="7" id="KW-0067">ATP-binding</keyword>
<feature type="domain" description="PAS" evidence="11">
    <location>
        <begin position="124"/>
        <end position="194"/>
    </location>
</feature>
<dbReference type="CDD" id="cd00082">
    <property type="entry name" value="HisKA"/>
    <property type="match status" value="1"/>
</dbReference>
<dbReference type="Pfam" id="PF00989">
    <property type="entry name" value="PAS"/>
    <property type="match status" value="2"/>
</dbReference>
<dbReference type="InterPro" id="IPR003594">
    <property type="entry name" value="HATPase_dom"/>
</dbReference>
<keyword evidence="9" id="KW-1133">Transmembrane helix</keyword>
<feature type="transmembrane region" description="Helical" evidence="9">
    <location>
        <begin position="38"/>
        <end position="56"/>
    </location>
</feature>
<dbReference type="InterPro" id="IPR004358">
    <property type="entry name" value="Sig_transdc_His_kin-like_C"/>
</dbReference>
<dbReference type="InterPro" id="IPR036097">
    <property type="entry name" value="HisK_dim/P_sf"/>
</dbReference>
<evidence type="ECO:0000313" key="14">
    <source>
        <dbReference type="Proteomes" id="UP001215503"/>
    </source>
</evidence>
<dbReference type="SUPFAM" id="SSF55785">
    <property type="entry name" value="PYP-like sensor domain (PAS domain)"/>
    <property type="match status" value="2"/>
</dbReference>
<evidence type="ECO:0000256" key="4">
    <source>
        <dbReference type="ARBA" id="ARBA00022679"/>
    </source>
</evidence>
<keyword evidence="9" id="KW-0472">Membrane</keyword>
<dbReference type="SMART" id="SM00388">
    <property type="entry name" value="HisKA"/>
    <property type="match status" value="1"/>
</dbReference>
<evidence type="ECO:0000256" key="8">
    <source>
        <dbReference type="ARBA" id="ARBA00023012"/>
    </source>
</evidence>
<keyword evidence="5" id="KW-0547">Nucleotide-binding</keyword>
<evidence type="ECO:0000256" key="2">
    <source>
        <dbReference type="ARBA" id="ARBA00012438"/>
    </source>
</evidence>
<dbReference type="PROSITE" id="PS50109">
    <property type="entry name" value="HIS_KIN"/>
    <property type="match status" value="1"/>
</dbReference>
<dbReference type="InterPro" id="IPR000014">
    <property type="entry name" value="PAS"/>
</dbReference>
<feature type="transmembrane region" description="Helical" evidence="9">
    <location>
        <begin position="63"/>
        <end position="83"/>
    </location>
</feature>
<evidence type="ECO:0000256" key="5">
    <source>
        <dbReference type="ARBA" id="ARBA00022741"/>
    </source>
</evidence>
<evidence type="ECO:0000256" key="7">
    <source>
        <dbReference type="ARBA" id="ARBA00022840"/>
    </source>
</evidence>
<dbReference type="Pfam" id="PF02518">
    <property type="entry name" value="HATPase_c"/>
    <property type="match status" value="1"/>
</dbReference>
<dbReference type="EMBL" id="JARHUD010000013">
    <property type="protein sequence ID" value="MDF2097401.1"/>
    <property type="molecule type" value="Genomic_DNA"/>
</dbReference>
<dbReference type="Gene3D" id="3.30.450.20">
    <property type="entry name" value="PAS domain"/>
    <property type="match status" value="2"/>
</dbReference>
<evidence type="ECO:0000259" key="11">
    <source>
        <dbReference type="PROSITE" id="PS50112"/>
    </source>
</evidence>
<evidence type="ECO:0000313" key="13">
    <source>
        <dbReference type="EMBL" id="MDF2097401.1"/>
    </source>
</evidence>
<dbReference type="NCBIfam" id="TIGR00229">
    <property type="entry name" value="sensory_box"/>
    <property type="match status" value="2"/>
</dbReference>
<dbReference type="CDD" id="cd00130">
    <property type="entry name" value="PAS"/>
    <property type="match status" value="2"/>
</dbReference>
<dbReference type="Pfam" id="PF00512">
    <property type="entry name" value="HisKA"/>
    <property type="match status" value="1"/>
</dbReference>
<sequence length="618" mass="67283">MGLSHERTHGWQSKPAVVAGLAGLALLVTFVFDLLSEMGVAVGVLYVLPVMLASLLPWRQAIIASATTASALTLVGYIVMATAPESTPATFLGLSNRLLTLVAIWATATLGLLWTRKDERLREERARLEAVIGTSADAVITIDQKGIVQSFSRVGEKLFGYRADEVIGRNVSMLMPSPDREKHDGYLERYLRTGEKRIIGLGRLVQAQRKDGSVFPVHLMVGEVTQAGQRLFTGFIHDMSERVAAEQAVASERNFIAAMLDTTQALVVVLDQQGRVVRSNAACQRLSGYGAGELVGRSILELIPDANTSLHGLLQRGPFDAQVPNRWEGSLLCKGGEVRLVSWSTAAIQDDKGVPHYLVTTGIDMTENRRSEARAQELQHHLYRIGRISELGEMASAIAHELNQPMTAVANYVNASRRMLDGVEDEKAERIIGLMNRAVEQTERAGQIVRRLRQLIGRGQSELQPTDLNAVVREASGLALIGAREEAIEVRFDLQENLPLVLADATQLQQVVLNLVRNAIEALQAVDHRSLLVSTSTTADNVELSVSDSGPGLDPEVADQLFMPFVSTKANGMGIGLSICRSILDAHQGQIRAEPVEGGGTRFRVSLPVMDKRAATYD</sequence>
<dbReference type="PRINTS" id="PR00344">
    <property type="entry name" value="BCTRLSENSOR"/>
</dbReference>
<dbReference type="RefSeq" id="WP_275824201.1">
    <property type="nucleotide sequence ID" value="NZ_JARHUD010000013.1"/>
</dbReference>
<comment type="catalytic activity">
    <reaction evidence="1">
        <text>ATP + protein L-histidine = ADP + protein N-phospho-L-histidine.</text>
        <dbReference type="EC" id="2.7.13.3"/>
    </reaction>
</comment>
<dbReference type="InterPro" id="IPR035965">
    <property type="entry name" value="PAS-like_dom_sf"/>
</dbReference>
<dbReference type="PROSITE" id="PS50113">
    <property type="entry name" value="PAC"/>
    <property type="match status" value="1"/>
</dbReference>
<keyword evidence="8" id="KW-0902">Two-component regulatory system</keyword>
<dbReference type="Gene3D" id="1.10.287.130">
    <property type="match status" value="1"/>
</dbReference>
<evidence type="ECO:0000256" key="6">
    <source>
        <dbReference type="ARBA" id="ARBA00022777"/>
    </source>
</evidence>
<dbReference type="InterPro" id="IPR003661">
    <property type="entry name" value="HisK_dim/P_dom"/>
</dbReference>
<dbReference type="InterPro" id="IPR036890">
    <property type="entry name" value="HATPase_C_sf"/>
</dbReference>
<dbReference type="PANTHER" id="PTHR43065">
    <property type="entry name" value="SENSOR HISTIDINE KINASE"/>
    <property type="match status" value="1"/>
</dbReference>
<name>A0ABT5YQZ9_9PROT</name>
<keyword evidence="4" id="KW-0808">Transferase</keyword>
<dbReference type="SMART" id="SM00091">
    <property type="entry name" value="PAS"/>
    <property type="match status" value="2"/>
</dbReference>
<reference evidence="13 14" key="1">
    <citation type="submission" date="2023-03" db="EMBL/GenBank/DDBJ databases">
        <title>Fodinicurvata sp. CAU 1616 isolated from sea sendiment.</title>
        <authorList>
            <person name="Kim W."/>
        </authorList>
    </citation>
    <scope>NUCLEOTIDE SEQUENCE [LARGE SCALE GENOMIC DNA]</scope>
    <source>
        <strain evidence="13 14">CAU 1616</strain>
    </source>
</reference>
<feature type="domain" description="Histidine kinase" evidence="10">
    <location>
        <begin position="397"/>
        <end position="611"/>
    </location>
</feature>
<dbReference type="SUPFAM" id="SSF55874">
    <property type="entry name" value="ATPase domain of HSP90 chaperone/DNA topoisomerase II/histidine kinase"/>
    <property type="match status" value="1"/>
</dbReference>
<evidence type="ECO:0000259" key="12">
    <source>
        <dbReference type="PROSITE" id="PS50113"/>
    </source>
</evidence>
<dbReference type="Gene3D" id="3.30.565.10">
    <property type="entry name" value="Histidine kinase-like ATPase, C-terminal domain"/>
    <property type="match status" value="1"/>
</dbReference>
<protein>
    <recommendedName>
        <fullName evidence="2">histidine kinase</fullName>
        <ecNumber evidence="2">2.7.13.3</ecNumber>
    </recommendedName>
</protein>
<keyword evidence="6" id="KW-0418">Kinase</keyword>
<accession>A0ABT5YQZ9</accession>
<dbReference type="PROSITE" id="PS50112">
    <property type="entry name" value="PAS"/>
    <property type="match status" value="2"/>
</dbReference>
<organism evidence="13 14">
    <name type="scientific">Aquibaculum arenosum</name>
    <dbReference type="NCBI Taxonomy" id="3032591"/>
    <lineage>
        <taxon>Bacteria</taxon>
        <taxon>Pseudomonadati</taxon>
        <taxon>Pseudomonadota</taxon>
        <taxon>Alphaproteobacteria</taxon>
        <taxon>Rhodospirillales</taxon>
        <taxon>Rhodovibrionaceae</taxon>
        <taxon>Aquibaculum</taxon>
    </lineage>
</organism>
<dbReference type="InterPro" id="IPR013767">
    <property type="entry name" value="PAS_fold"/>
</dbReference>
<feature type="domain" description="PAS" evidence="11">
    <location>
        <begin position="252"/>
        <end position="303"/>
    </location>
</feature>
<evidence type="ECO:0000256" key="1">
    <source>
        <dbReference type="ARBA" id="ARBA00000085"/>
    </source>
</evidence>
<proteinExistence type="predicted"/>
<dbReference type="PANTHER" id="PTHR43065:SF10">
    <property type="entry name" value="PEROXIDE STRESS-ACTIVATED HISTIDINE KINASE MAK3"/>
    <property type="match status" value="1"/>
</dbReference>
<keyword evidence="3" id="KW-0597">Phosphoprotein</keyword>
<feature type="transmembrane region" description="Helical" evidence="9">
    <location>
        <begin position="95"/>
        <end position="115"/>
    </location>
</feature>
<evidence type="ECO:0000256" key="3">
    <source>
        <dbReference type="ARBA" id="ARBA00022553"/>
    </source>
</evidence>
<dbReference type="InterPro" id="IPR000700">
    <property type="entry name" value="PAS-assoc_C"/>
</dbReference>
<dbReference type="Proteomes" id="UP001215503">
    <property type="component" value="Unassembled WGS sequence"/>
</dbReference>